<proteinExistence type="predicted"/>
<organism evidence="1 2">
    <name type="scientific">Asbolus verrucosus</name>
    <name type="common">Desert ironclad beetle</name>
    <dbReference type="NCBI Taxonomy" id="1661398"/>
    <lineage>
        <taxon>Eukaryota</taxon>
        <taxon>Metazoa</taxon>
        <taxon>Ecdysozoa</taxon>
        <taxon>Arthropoda</taxon>
        <taxon>Hexapoda</taxon>
        <taxon>Insecta</taxon>
        <taxon>Pterygota</taxon>
        <taxon>Neoptera</taxon>
        <taxon>Endopterygota</taxon>
        <taxon>Coleoptera</taxon>
        <taxon>Polyphaga</taxon>
        <taxon>Cucujiformia</taxon>
        <taxon>Tenebrionidae</taxon>
        <taxon>Pimeliinae</taxon>
        <taxon>Asbolus</taxon>
    </lineage>
</organism>
<dbReference type="Proteomes" id="UP000292052">
    <property type="component" value="Unassembled WGS sequence"/>
</dbReference>
<protein>
    <submittedName>
        <fullName evidence="1">Uncharacterized protein</fullName>
    </submittedName>
</protein>
<comment type="caution">
    <text evidence="1">The sequence shown here is derived from an EMBL/GenBank/DDBJ whole genome shotgun (WGS) entry which is preliminary data.</text>
</comment>
<gene>
    <name evidence="1" type="ORF">BDFB_012883</name>
</gene>
<sequence>MGLGALGTPLHCPQFKRSIRQNIVGNISFRE</sequence>
<keyword evidence="2" id="KW-1185">Reference proteome</keyword>
<reference evidence="1 2" key="1">
    <citation type="submission" date="2017-03" db="EMBL/GenBank/DDBJ databases">
        <title>Genome of the blue death feigning beetle - Asbolus verrucosus.</title>
        <authorList>
            <person name="Rider S.D."/>
        </authorList>
    </citation>
    <scope>NUCLEOTIDE SEQUENCE [LARGE SCALE GENOMIC DNA]</scope>
    <source>
        <strain evidence="1">Butters</strain>
        <tissue evidence="1">Head and leg muscle</tissue>
    </source>
</reference>
<dbReference type="EMBL" id="QDEB01101280">
    <property type="protein sequence ID" value="RZC31941.1"/>
    <property type="molecule type" value="Genomic_DNA"/>
</dbReference>
<evidence type="ECO:0000313" key="1">
    <source>
        <dbReference type="EMBL" id="RZC31941.1"/>
    </source>
</evidence>
<dbReference type="AlphaFoldDB" id="A0A482VGE9"/>
<evidence type="ECO:0000313" key="2">
    <source>
        <dbReference type="Proteomes" id="UP000292052"/>
    </source>
</evidence>
<accession>A0A482VGE9</accession>
<name>A0A482VGE9_ASBVE</name>